<sequence>MQQTRTGRSALVAPALRPAALACLACLASCGGGSTEPEPSNTSLYPALAANASMDEEDFNRYLLNASRGTDITPDSIKSLSVGSSIDSAASTYNLRPIFDLGRLKEDNRLNVDTTGSQEKTELRLTSNKTASSASSQTTIDGSVSGTYSGFRAAGAYHQANAWESTNSDGTISVQMVSANTNNVVALLNSGFTGTENLTPYLIGTKLTDEQLQSYVATTESAPTAACAGKPYIASVKVDRYKQADTEPYANIQLLTRMETVFSDLRTQHGLCTDASIQALLVGEMTELRRKIVSAIADFYAFNGDSFVSRTTSMNRGIAKGQLTFSKASGNTEAQYGASLSVEYETLNSGAGASGSFQYYKQNGWASAVQNVQVSAESMPAGVADTAAWVNSLHTMLKDQSTSEVPPMGSLPKDPGVKLPEPVGPKHPEQDVPPDTAFTSYDQWKQYQADKKAAKDADQLERSRKRADSGLVILDADDSTLLQAGQDSSNAYLQLVAELDTLNQRAKQLQQPPQASEGNLVRFDKMYVNGFETLPYDGVIPQLRPNLDIPGATKTIGSFPHLMDLMLGVEKLGRLDSYLRFLANFSASNVTPEMSARYHQFYLAASARAYELVTLTLQQGTDLTTAVLAGYKKAVLGTSSTKAQSELYKSLQDLDYYDYVMGTLLDPVKGKAWAVAPGGYMPLRWTADGGAQLVTWTSLQIGSDDLATVDFSNPNTDPLSLYRSAKSIQTPWYPVYIFNQGSPPTLVFVQNFGAYQAIYGASWTLRPYDWTGLALKPALNPKYEGYQVLGLEESFPFFASKPMREVVAAQENSFLERLSWNYSVNFPQSGNDPARLAKFNVLMVVPLSYRAADPDPDQIVRGNRYSVAQRYLNETMLAHYSDGAYSAFRPSNNPSAQRTVRRMSDGAAVDIAQAMAGGDTYVMLLPLSATTVGDGLKKALNFAPERTPLDIVNPSSLGIINKLALLLE</sequence>
<organism evidence="3 4">
    <name type="scientific">Pigmentiphaga humi</name>
    <dbReference type="NCBI Taxonomy" id="2478468"/>
    <lineage>
        <taxon>Bacteria</taxon>
        <taxon>Pseudomonadati</taxon>
        <taxon>Pseudomonadota</taxon>
        <taxon>Betaproteobacteria</taxon>
        <taxon>Burkholderiales</taxon>
        <taxon>Alcaligenaceae</taxon>
        <taxon>Pigmentiphaga</taxon>
    </lineage>
</organism>
<keyword evidence="4" id="KW-1185">Reference proteome</keyword>
<dbReference type="AlphaFoldDB" id="A0A3P4B6C4"/>
<evidence type="ECO:0000256" key="1">
    <source>
        <dbReference type="SAM" id="MobiDB-lite"/>
    </source>
</evidence>
<evidence type="ECO:0000256" key="2">
    <source>
        <dbReference type="SAM" id="SignalP"/>
    </source>
</evidence>
<dbReference type="Proteomes" id="UP000277294">
    <property type="component" value="Unassembled WGS sequence"/>
</dbReference>
<keyword evidence="2" id="KW-0732">Signal</keyword>
<name>A0A3P4B6C4_9BURK</name>
<gene>
    <name evidence="3" type="ORF">PIGHUM_03943</name>
</gene>
<feature type="signal peptide" evidence="2">
    <location>
        <begin position="1"/>
        <end position="28"/>
    </location>
</feature>
<dbReference type="OrthoDB" id="8866274at2"/>
<proteinExistence type="predicted"/>
<evidence type="ECO:0000313" key="3">
    <source>
        <dbReference type="EMBL" id="VCU71853.1"/>
    </source>
</evidence>
<feature type="region of interest" description="Disordered" evidence="1">
    <location>
        <begin position="113"/>
        <end position="140"/>
    </location>
</feature>
<reference evidence="3 4" key="1">
    <citation type="submission" date="2018-10" db="EMBL/GenBank/DDBJ databases">
        <authorList>
            <person name="Criscuolo A."/>
        </authorList>
    </citation>
    <scope>NUCLEOTIDE SEQUENCE [LARGE SCALE GENOMIC DNA]</scope>
    <source>
        <strain evidence="3">DnA1</strain>
    </source>
</reference>
<feature type="region of interest" description="Disordered" evidence="1">
    <location>
        <begin position="399"/>
        <end position="437"/>
    </location>
</feature>
<dbReference type="EMBL" id="UWPJ01000031">
    <property type="protein sequence ID" value="VCU71853.1"/>
    <property type="molecule type" value="Genomic_DNA"/>
</dbReference>
<feature type="chain" id="PRO_5018171788" evidence="2">
    <location>
        <begin position="29"/>
        <end position="968"/>
    </location>
</feature>
<protein>
    <submittedName>
        <fullName evidence="3">Uncharacterized protein</fullName>
    </submittedName>
</protein>
<evidence type="ECO:0000313" key="4">
    <source>
        <dbReference type="Proteomes" id="UP000277294"/>
    </source>
</evidence>
<dbReference type="RefSeq" id="WP_124081450.1">
    <property type="nucleotide sequence ID" value="NZ_UWPJ01000031.1"/>
</dbReference>
<accession>A0A3P4B6C4</accession>